<sequence length="462" mass="51755">MRVIDRILKPDPYTHIPGKKELALTVDVMEYNNSNFVYIPLTNHTSLNCKAIVEVGDHVYVGTEVGHRTDGINIPMHASISGDVVAIEKKWHRSGKQVLCVKIQNDFKYEMDPSCVPPADSSVLSREDIVEMIRKNGVVGLGGSGFSTYIKYLNPEGIHTVLINGVECEPYLTTDYHFMFDQPERFFDGISFLMKAADVKKGIIAIKKGKKKLKAFLEQKIDEYQVRDQISVYEVPDAYPLGWEKVLIKTITGRECDRLPSELGFTVSNVGTAIATSFAVRDNRPFIRRLVTVSGEGIKRPGLYYVRIGTPAKELIQLAGGYIDDADEIKIIVGGPMMGGVMRSDDFVISRGVNGIVVLPTKKKEGPDKGFDRIKDILWPNYKKEVIMEKDEQPCVSCGRCTDHCPTGLQPVLIKDMAKLKDKERLTKLNAKSCVECGMCTYVCPSHIEVTEFVRRAKRILK</sequence>
<comment type="cofactor">
    <cofactor evidence="8">
        <name>[4Fe-4S] cluster</name>
        <dbReference type="ChEBI" id="CHEBI:49883"/>
    </cofactor>
    <text evidence="8">Binds 2 [4Fe-4S] clusters per subunit.</text>
</comment>
<evidence type="ECO:0000256" key="6">
    <source>
        <dbReference type="ARBA" id="ARBA00023004"/>
    </source>
</evidence>
<evidence type="ECO:0000256" key="2">
    <source>
        <dbReference type="ARBA" id="ARBA00022485"/>
    </source>
</evidence>
<dbReference type="GO" id="GO:0022900">
    <property type="term" value="P:electron transport chain"/>
    <property type="evidence" value="ECO:0007669"/>
    <property type="project" value="UniProtKB-UniRule"/>
</dbReference>
<evidence type="ECO:0000256" key="7">
    <source>
        <dbReference type="ARBA" id="ARBA00023014"/>
    </source>
</evidence>
<name>A0A6G2CR84_9FIRM</name>
<dbReference type="NCBIfam" id="TIGR01945">
    <property type="entry name" value="rnfC"/>
    <property type="match status" value="1"/>
</dbReference>
<keyword evidence="8" id="KW-1278">Translocase</keyword>
<dbReference type="InterPro" id="IPR019554">
    <property type="entry name" value="Soluble_ligand-bd"/>
</dbReference>
<comment type="caution">
    <text evidence="9">The sequence shown here is derived from an EMBL/GenBank/DDBJ whole genome shotgun (WGS) entry which is preliminary data.</text>
</comment>
<keyword evidence="8" id="KW-1003">Cell membrane</keyword>
<evidence type="ECO:0000256" key="5">
    <source>
        <dbReference type="ARBA" id="ARBA00022982"/>
    </source>
</evidence>
<keyword evidence="6 8" id="KW-0408">Iron</keyword>
<keyword evidence="8" id="KW-0472">Membrane</keyword>
<feature type="binding site" evidence="8">
    <location>
        <position position="437"/>
    </location>
    <ligand>
        <name>[4Fe-4S] cluster</name>
        <dbReference type="ChEBI" id="CHEBI:49883"/>
        <label>2</label>
    </ligand>
</feature>
<keyword evidence="5 8" id="KW-0249">Electron transport</keyword>
<dbReference type="SUPFAM" id="SSF142984">
    <property type="entry name" value="Nqo1 middle domain-like"/>
    <property type="match status" value="1"/>
</dbReference>
<feature type="binding site" evidence="8">
    <location>
        <position position="440"/>
    </location>
    <ligand>
        <name>[4Fe-4S] cluster</name>
        <dbReference type="ChEBI" id="CHEBI:49883"/>
        <label>2</label>
    </ligand>
</feature>
<dbReference type="InterPro" id="IPR017896">
    <property type="entry name" value="4Fe4S_Fe-S-bd"/>
</dbReference>
<dbReference type="Gene3D" id="3.40.50.11540">
    <property type="entry name" value="NADH-ubiquinone oxidoreductase 51kDa subunit"/>
    <property type="match status" value="1"/>
</dbReference>
<comment type="similarity">
    <text evidence="8">Belongs to the 4Fe4S bacterial-type ferredoxin family. RnfC subfamily.</text>
</comment>
<dbReference type="GO" id="GO:0009055">
    <property type="term" value="F:electron transfer activity"/>
    <property type="evidence" value="ECO:0007669"/>
    <property type="project" value="InterPro"/>
</dbReference>
<keyword evidence="3 8" id="KW-0479">Metal-binding</keyword>
<dbReference type="Pfam" id="PF13375">
    <property type="entry name" value="RnfC_N"/>
    <property type="match status" value="1"/>
</dbReference>
<feature type="binding site" evidence="8">
    <location>
        <position position="434"/>
    </location>
    <ligand>
        <name>[4Fe-4S] cluster</name>
        <dbReference type="ChEBI" id="CHEBI:49883"/>
        <label>2</label>
    </ligand>
</feature>
<dbReference type="RefSeq" id="WP_129821789.1">
    <property type="nucleotide sequence ID" value="NZ_JAQMIQ010000001.1"/>
</dbReference>
<gene>
    <name evidence="8" type="primary">rnfC</name>
    <name evidence="9" type="ORF">GMA64_12870</name>
</gene>
<dbReference type="InterPro" id="IPR017900">
    <property type="entry name" value="4Fe4S_Fe_S_CS"/>
</dbReference>
<keyword evidence="7 8" id="KW-0411">Iron-sulfur</keyword>
<keyword evidence="2 8" id="KW-0004">4Fe-4S</keyword>
<feature type="binding site" evidence="8">
    <location>
        <position position="395"/>
    </location>
    <ligand>
        <name>[4Fe-4S] cluster</name>
        <dbReference type="ChEBI" id="CHEBI:49883"/>
        <label>1</label>
    </ligand>
</feature>
<dbReference type="Pfam" id="PF13237">
    <property type="entry name" value="Fer4_10"/>
    <property type="match status" value="1"/>
</dbReference>
<accession>A0A6G2CR84</accession>
<dbReference type="EC" id="7.-.-.-" evidence="8"/>
<dbReference type="InterPro" id="IPR010208">
    <property type="entry name" value="Ion_transpt_RnfC/RsxC"/>
</dbReference>
<dbReference type="Pfam" id="PF10531">
    <property type="entry name" value="SLBB"/>
    <property type="match status" value="1"/>
</dbReference>
<comment type="function">
    <text evidence="8">Part of a membrane-bound complex that couples electron transfer with translocation of ions across the membrane.</text>
</comment>
<evidence type="ECO:0000256" key="4">
    <source>
        <dbReference type="ARBA" id="ARBA00022737"/>
    </source>
</evidence>
<feature type="binding site" evidence="8">
    <location>
        <position position="405"/>
    </location>
    <ligand>
        <name>[4Fe-4S] cluster</name>
        <dbReference type="ChEBI" id="CHEBI:49883"/>
        <label>2</label>
    </ligand>
</feature>
<dbReference type="GO" id="GO:0051539">
    <property type="term" value="F:4 iron, 4 sulfur cluster binding"/>
    <property type="evidence" value="ECO:0007669"/>
    <property type="project" value="UniProtKB-KW"/>
</dbReference>
<evidence type="ECO:0000256" key="8">
    <source>
        <dbReference type="HAMAP-Rule" id="MF_00461"/>
    </source>
</evidence>
<comment type="subcellular location">
    <subcellularLocation>
        <location evidence="8">Cell membrane</location>
        <topology evidence="8">Peripheral membrane protein</topology>
    </subcellularLocation>
</comment>
<feature type="binding site" evidence="8">
    <location>
        <position position="401"/>
    </location>
    <ligand>
        <name>[4Fe-4S] cluster</name>
        <dbReference type="ChEBI" id="CHEBI:49883"/>
        <label>1</label>
    </ligand>
</feature>
<dbReference type="PROSITE" id="PS51379">
    <property type="entry name" value="4FE4S_FER_2"/>
    <property type="match status" value="2"/>
</dbReference>
<dbReference type="Gene3D" id="3.30.70.20">
    <property type="match status" value="1"/>
</dbReference>
<protein>
    <recommendedName>
        <fullName evidence="8">Ion-translocating oxidoreductase complex subunit C</fullName>
        <ecNumber evidence="8">7.-.-.-</ecNumber>
    </recommendedName>
    <alternativeName>
        <fullName evidence="8">Rnf electron transport complex subunit C</fullName>
    </alternativeName>
</protein>
<dbReference type="InterPro" id="IPR026902">
    <property type="entry name" value="RnfC_N"/>
</dbReference>
<dbReference type="HAMAP" id="MF_00461">
    <property type="entry name" value="RsxC_RnfC"/>
    <property type="match status" value="1"/>
</dbReference>
<dbReference type="AlphaFoldDB" id="A0A6G2CR84"/>
<evidence type="ECO:0000256" key="3">
    <source>
        <dbReference type="ARBA" id="ARBA00022723"/>
    </source>
</evidence>
<keyword evidence="4 8" id="KW-0677">Repeat</keyword>
<comment type="subunit">
    <text evidence="8">The complex is composed of six subunits: RnfA, RnfB, RnfC, RnfD, RnfE and RnfG.</text>
</comment>
<reference evidence="9" key="1">
    <citation type="journal article" date="2019" name="Nat. Med.">
        <title>A library of human gut bacterial isolates paired with longitudinal multiomics data enables mechanistic microbiome research.</title>
        <authorList>
            <person name="Poyet M."/>
            <person name="Groussin M."/>
            <person name="Gibbons S.M."/>
            <person name="Avila-Pacheco J."/>
            <person name="Jiang X."/>
            <person name="Kearney S.M."/>
            <person name="Perrotta A.R."/>
            <person name="Berdy B."/>
            <person name="Zhao S."/>
            <person name="Lieberman T.D."/>
            <person name="Swanson P.K."/>
            <person name="Smith M."/>
            <person name="Roesemann S."/>
            <person name="Alexander J.E."/>
            <person name="Rich S.A."/>
            <person name="Livny J."/>
            <person name="Vlamakis H."/>
            <person name="Clish C."/>
            <person name="Bullock K."/>
            <person name="Deik A."/>
            <person name="Scott J."/>
            <person name="Pierce K.A."/>
            <person name="Xavier R.J."/>
            <person name="Alm E.J."/>
        </authorList>
    </citation>
    <scope>NUCLEOTIDE SEQUENCE</scope>
    <source>
        <strain evidence="9">BIOML-A179</strain>
    </source>
</reference>
<dbReference type="PANTHER" id="PTHR43034:SF2">
    <property type="entry name" value="ION-TRANSLOCATING OXIDOREDUCTASE COMPLEX SUBUNIT C"/>
    <property type="match status" value="1"/>
</dbReference>
<dbReference type="GO" id="GO:0005886">
    <property type="term" value="C:plasma membrane"/>
    <property type="evidence" value="ECO:0007669"/>
    <property type="project" value="UniProtKB-SubCell"/>
</dbReference>
<dbReference type="Pfam" id="PF01512">
    <property type="entry name" value="Complex1_51K"/>
    <property type="match status" value="1"/>
</dbReference>
<keyword evidence="1 8" id="KW-0813">Transport</keyword>
<dbReference type="GO" id="GO:0046872">
    <property type="term" value="F:metal ion binding"/>
    <property type="evidence" value="ECO:0007669"/>
    <property type="project" value="UniProtKB-KW"/>
</dbReference>
<dbReference type="Gene3D" id="3.10.20.600">
    <property type="match status" value="1"/>
</dbReference>
<dbReference type="EMBL" id="WMQV01000045">
    <property type="protein sequence ID" value="MTL95424.1"/>
    <property type="molecule type" value="Genomic_DNA"/>
</dbReference>
<organism evidence="9">
    <name type="scientific">Turicibacter sanguinis</name>
    <dbReference type="NCBI Taxonomy" id="154288"/>
    <lineage>
        <taxon>Bacteria</taxon>
        <taxon>Bacillati</taxon>
        <taxon>Bacillota</taxon>
        <taxon>Erysipelotrichia</taxon>
        <taxon>Erysipelotrichales</taxon>
        <taxon>Turicibacteraceae</taxon>
        <taxon>Turicibacter</taxon>
    </lineage>
</organism>
<dbReference type="PROSITE" id="PS00198">
    <property type="entry name" value="4FE4S_FER_1"/>
    <property type="match status" value="1"/>
</dbReference>
<proteinExistence type="inferred from homology"/>
<dbReference type="InterPro" id="IPR037225">
    <property type="entry name" value="Nuo51_FMN-bd_sf"/>
</dbReference>
<dbReference type="InterPro" id="IPR011538">
    <property type="entry name" value="Nuo51_FMN-bd"/>
</dbReference>
<evidence type="ECO:0000313" key="9">
    <source>
        <dbReference type="EMBL" id="MTL95424.1"/>
    </source>
</evidence>
<dbReference type="SUPFAM" id="SSF142019">
    <property type="entry name" value="Nqo1 FMN-binding domain-like"/>
    <property type="match status" value="1"/>
</dbReference>
<feature type="binding site" evidence="8">
    <location>
        <position position="444"/>
    </location>
    <ligand>
        <name>[4Fe-4S] cluster</name>
        <dbReference type="ChEBI" id="CHEBI:49883"/>
        <label>1</label>
    </ligand>
</feature>
<dbReference type="SUPFAM" id="SSF46548">
    <property type="entry name" value="alpha-helical ferredoxin"/>
    <property type="match status" value="1"/>
</dbReference>
<dbReference type="PANTHER" id="PTHR43034">
    <property type="entry name" value="ION-TRANSLOCATING OXIDOREDUCTASE COMPLEX SUBUNIT C"/>
    <property type="match status" value="1"/>
</dbReference>
<feature type="binding site" evidence="8">
    <location>
        <position position="398"/>
    </location>
    <ligand>
        <name>[4Fe-4S] cluster</name>
        <dbReference type="ChEBI" id="CHEBI:49883"/>
        <label>1</label>
    </ligand>
</feature>
<evidence type="ECO:0000256" key="1">
    <source>
        <dbReference type="ARBA" id="ARBA00022448"/>
    </source>
</evidence>